<evidence type="ECO:0000256" key="1">
    <source>
        <dbReference type="SAM" id="MobiDB-lite"/>
    </source>
</evidence>
<evidence type="ECO:0008006" key="5">
    <source>
        <dbReference type="Google" id="ProtNLM"/>
    </source>
</evidence>
<dbReference type="eggNOG" id="ENOG50337NR">
    <property type="taxonomic scope" value="Bacteria"/>
</dbReference>
<dbReference type="Proteomes" id="UP000004200">
    <property type="component" value="Unassembled WGS sequence"/>
</dbReference>
<accession>G2DXX9</accession>
<dbReference type="STRING" id="765913.ThidrDRAFT_0891"/>
<evidence type="ECO:0000256" key="2">
    <source>
        <dbReference type="SAM" id="SignalP"/>
    </source>
</evidence>
<dbReference type="EMBL" id="AFWT01000005">
    <property type="protein sequence ID" value="EGV32771.1"/>
    <property type="molecule type" value="Genomic_DNA"/>
</dbReference>
<name>G2DXX9_9GAMM</name>
<keyword evidence="2" id="KW-0732">Signal</keyword>
<feature type="compositionally biased region" description="Polar residues" evidence="1">
    <location>
        <begin position="57"/>
        <end position="71"/>
    </location>
</feature>
<dbReference type="RefSeq" id="WP_007039606.1">
    <property type="nucleotide sequence ID" value="NZ_AFWT01000005.1"/>
</dbReference>
<gene>
    <name evidence="3" type="ORF">ThidrDRAFT_0891</name>
</gene>
<sequence>MRTKHVLLVALPALALAGCGAPHLKTLHRAEQALIGEDADVLAHCIGEPLEIRDVPGSSSTRLHRYSSAQSHDAEGRLLAEPAPDPERDASACVFDIRVRDGRIVSIAHDNRAGWGFGRIKRCSAVVERCVDSR</sequence>
<feature type="signal peptide" evidence="2">
    <location>
        <begin position="1"/>
        <end position="17"/>
    </location>
</feature>
<dbReference type="AlphaFoldDB" id="G2DXX9"/>
<proteinExistence type="predicted"/>
<reference evidence="3 4" key="1">
    <citation type="submission" date="2011-06" db="EMBL/GenBank/DDBJ databases">
        <title>The draft genome of Thiorhodococcus drewsii AZ1.</title>
        <authorList>
            <consortium name="US DOE Joint Genome Institute (JGI-PGF)"/>
            <person name="Lucas S."/>
            <person name="Han J."/>
            <person name="Lapidus A."/>
            <person name="Cheng J.-F."/>
            <person name="Goodwin L."/>
            <person name="Pitluck S."/>
            <person name="Peters L."/>
            <person name="Land M.L."/>
            <person name="Hauser L."/>
            <person name="Vogl K."/>
            <person name="Liu Z."/>
            <person name="Imhoff J."/>
            <person name="Thiel V."/>
            <person name="Frigaard N.-U."/>
            <person name="Bryant D.A."/>
            <person name="Woyke T.J."/>
        </authorList>
    </citation>
    <scope>NUCLEOTIDE SEQUENCE [LARGE SCALE GENOMIC DNA]</scope>
    <source>
        <strain evidence="3 4">AZ1</strain>
    </source>
</reference>
<feature type="chain" id="PRO_5003428200" description="Lipoprotein" evidence="2">
    <location>
        <begin position="18"/>
        <end position="134"/>
    </location>
</feature>
<evidence type="ECO:0000313" key="4">
    <source>
        <dbReference type="Proteomes" id="UP000004200"/>
    </source>
</evidence>
<organism evidence="3 4">
    <name type="scientific">Thiorhodococcus drewsii AZ1</name>
    <dbReference type="NCBI Taxonomy" id="765913"/>
    <lineage>
        <taxon>Bacteria</taxon>
        <taxon>Pseudomonadati</taxon>
        <taxon>Pseudomonadota</taxon>
        <taxon>Gammaproteobacteria</taxon>
        <taxon>Chromatiales</taxon>
        <taxon>Chromatiaceae</taxon>
        <taxon>Thiorhodococcus</taxon>
    </lineage>
</organism>
<protein>
    <recommendedName>
        <fullName evidence="5">Lipoprotein</fullName>
    </recommendedName>
</protein>
<dbReference type="PROSITE" id="PS51257">
    <property type="entry name" value="PROKAR_LIPOPROTEIN"/>
    <property type="match status" value="1"/>
</dbReference>
<evidence type="ECO:0000313" key="3">
    <source>
        <dbReference type="EMBL" id="EGV32771.1"/>
    </source>
</evidence>
<keyword evidence="4" id="KW-1185">Reference proteome</keyword>
<feature type="region of interest" description="Disordered" evidence="1">
    <location>
        <begin position="56"/>
        <end position="88"/>
    </location>
</feature>
<comment type="caution">
    <text evidence="3">The sequence shown here is derived from an EMBL/GenBank/DDBJ whole genome shotgun (WGS) entry which is preliminary data.</text>
</comment>
<dbReference type="OrthoDB" id="8480373at2"/>